<dbReference type="EMBL" id="PGFF01000001">
    <property type="protein sequence ID" value="PJJ72378.1"/>
    <property type="molecule type" value="Genomic_DNA"/>
</dbReference>
<organism evidence="12 13">
    <name type="scientific">Diaminobutyricimonas aerilata</name>
    <dbReference type="NCBI Taxonomy" id="1162967"/>
    <lineage>
        <taxon>Bacteria</taxon>
        <taxon>Bacillati</taxon>
        <taxon>Actinomycetota</taxon>
        <taxon>Actinomycetes</taxon>
        <taxon>Micrococcales</taxon>
        <taxon>Microbacteriaceae</taxon>
        <taxon>Diaminobutyricimonas</taxon>
    </lineage>
</organism>
<evidence type="ECO:0000256" key="10">
    <source>
        <dbReference type="RuleBase" id="RU000594"/>
    </source>
</evidence>
<evidence type="ECO:0000256" key="5">
    <source>
        <dbReference type="ARBA" id="ARBA00022750"/>
    </source>
</evidence>
<proteinExistence type="inferred from homology"/>
<evidence type="ECO:0000256" key="11">
    <source>
        <dbReference type="RuleBase" id="RU004181"/>
    </source>
</evidence>
<comment type="catalytic activity">
    <reaction evidence="9 10">
        <text>Release of signal peptides from bacterial membrane prolipoproteins. Hydrolyzes -Xaa-Yaa-Zaa-|-(S,diacylglyceryl)Cys-, in which Xaa is hydrophobic (preferably Leu), and Yaa (Ala or Ser) and Zaa (Gly or Ala) have small, neutral side chains.</text>
        <dbReference type="EC" id="3.4.23.36"/>
    </reaction>
</comment>
<keyword evidence="13" id="KW-1185">Reference proteome</keyword>
<evidence type="ECO:0000313" key="13">
    <source>
        <dbReference type="Proteomes" id="UP000228758"/>
    </source>
</evidence>
<comment type="pathway">
    <text evidence="9">Protein modification; lipoprotein biosynthesis (signal peptide cleavage).</text>
</comment>
<dbReference type="PRINTS" id="PR00781">
    <property type="entry name" value="LIPOSIGPTASE"/>
</dbReference>
<comment type="similarity">
    <text evidence="1 9 11">Belongs to the peptidase A8 family.</text>
</comment>
<comment type="subcellular location">
    <subcellularLocation>
        <location evidence="9">Cell membrane</location>
        <topology evidence="9">Multi-pass membrane protein</topology>
    </subcellularLocation>
</comment>
<dbReference type="EC" id="3.4.23.36" evidence="9"/>
<evidence type="ECO:0000256" key="9">
    <source>
        <dbReference type="HAMAP-Rule" id="MF_00161"/>
    </source>
</evidence>
<feature type="active site" evidence="9">
    <location>
        <position position="150"/>
    </location>
</feature>
<keyword evidence="7 9" id="KW-1133">Transmembrane helix</keyword>
<dbReference type="PANTHER" id="PTHR33695:SF1">
    <property type="entry name" value="LIPOPROTEIN SIGNAL PEPTIDASE"/>
    <property type="match status" value="1"/>
</dbReference>
<dbReference type="Proteomes" id="UP000228758">
    <property type="component" value="Unassembled WGS sequence"/>
</dbReference>
<keyword evidence="5 9" id="KW-0064">Aspartyl protease</keyword>
<dbReference type="GO" id="GO:0006508">
    <property type="term" value="P:proteolysis"/>
    <property type="evidence" value="ECO:0007669"/>
    <property type="project" value="UniProtKB-KW"/>
</dbReference>
<comment type="function">
    <text evidence="9 10">This protein specifically catalyzes the removal of signal peptides from prolipoproteins.</text>
</comment>
<accession>A0A2M9CKH0</accession>
<evidence type="ECO:0000256" key="2">
    <source>
        <dbReference type="ARBA" id="ARBA00022475"/>
    </source>
</evidence>
<dbReference type="GO" id="GO:0004190">
    <property type="term" value="F:aspartic-type endopeptidase activity"/>
    <property type="evidence" value="ECO:0007669"/>
    <property type="project" value="UniProtKB-UniRule"/>
</dbReference>
<dbReference type="GO" id="GO:0005886">
    <property type="term" value="C:plasma membrane"/>
    <property type="evidence" value="ECO:0007669"/>
    <property type="project" value="UniProtKB-SubCell"/>
</dbReference>
<gene>
    <name evidence="9" type="primary">lspA</name>
    <name evidence="12" type="ORF">CLV46_1949</name>
</gene>
<protein>
    <recommendedName>
        <fullName evidence="9">Lipoprotein signal peptidase</fullName>
        <ecNumber evidence="9">3.4.23.36</ecNumber>
    </recommendedName>
    <alternativeName>
        <fullName evidence="9">Prolipoprotein signal peptidase</fullName>
    </alternativeName>
    <alternativeName>
        <fullName evidence="9">Signal peptidase II</fullName>
        <shortName evidence="9">SPase II</shortName>
    </alternativeName>
</protein>
<dbReference type="AlphaFoldDB" id="A0A2M9CKH0"/>
<dbReference type="PANTHER" id="PTHR33695">
    <property type="entry name" value="LIPOPROTEIN SIGNAL PEPTIDASE"/>
    <property type="match status" value="1"/>
</dbReference>
<dbReference type="InterPro" id="IPR001872">
    <property type="entry name" value="Peptidase_A8"/>
</dbReference>
<dbReference type="Pfam" id="PF01252">
    <property type="entry name" value="Peptidase_A8"/>
    <property type="match status" value="1"/>
</dbReference>
<name>A0A2M9CKH0_9MICO</name>
<feature type="transmembrane region" description="Helical" evidence="9">
    <location>
        <begin position="68"/>
        <end position="93"/>
    </location>
</feature>
<keyword evidence="6 9" id="KW-0378">Hydrolase</keyword>
<evidence type="ECO:0000256" key="7">
    <source>
        <dbReference type="ARBA" id="ARBA00022989"/>
    </source>
</evidence>
<reference evidence="12 13" key="1">
    <citation type="submission" date="2017-11" db="EMBL/GenBank/DDBJ databases">
        <title>Genomic Encyclopedia of Archaeal and Bacterial Type Strains, Phase II (KMG-II): From Individual Species to Whole Genera.</title>
        <authorList>
            <person name="Goeker M."/>
        </authorList>
    </citation>
    <scope>NUCLEOTIDE SEQUENCE [LARGE SCALE GENOMIC DNA]</scope>
    <source>
        <strain evidence="12 13">DSM 27393</strain>
    </source>
</reference>
<evidence type="ECO:0000256" key="8">
    <source>
        <dbReference type="ARBA" id="ARBA00023136"/>
    </source>
</evidence>
<feature type="transmembrane region" description="Helical" evidence="9">
    <location>
        <begin position="15"/>
        <end position="33"/>
    </location>
</feature>
<evidence type="ECO:0000256" key="1">
    <source>
        <dbReference type="ARBA" id="ARBA00006139"/>
    </source>
</evidence>
<dbReference type="RefSeq" id="WP_245866698.1">
    <property type="nucleotide sequence ID" value="NZ_PGFF01000001.1"/>
</dbReference>
<evidence type="ECO:0000313" key="12">
    <source>
        <dbReference type="EMBL" id="PJJ72378.1"/>
    </source>
</evidence>
<evidence type="ECO:0000256" key="4">
    <source>
        <dbReference type="ARBA" id="ARBA00022692"/>
    </source>
</evidence>
<keyword evidence="8 9" id="KW-0472">Membrane</keyword>
<feature type="active site" evidence="9">
    <location>
        <position position="135"/>
    </location>
</feature>
<keyword evidence="2 9" id="KW-1003">Cell membrane</keyword>
<keyword evidence="3 9" id="KW-0645">Protease</keyword>
<dbReference type="HAMAP" id="MF_00161">
    <property type="entry name" value="LspA"/>
    <property type="match status" value="1"/>
</dbReference>
<feature type="transmembrane region" description="Helical" evidence="9">
    <location>
        <begin position="139"/>
        <end position="165"/>
    </location>
</feature>
<dbReference type="NCBIfam" id="TIGR00077">
    <property type="entry name" value="lspA"/>
    <property type="match status" value="1"/>
</dbReference>
<dbReference type="UniPathway" id="UPA00665"/>
<feature type="transmembrane region" description="Helical" evidence="9">
    <location>
        <begin position="100"/>
        <end position="119"/>
    </location>
</feature>
<evidence type="ECO:0000256" key="6">
    <source>
        <dbReference type="ARBA" id="ARBA00022801"/>
    </source>
</evidence>
<keyword evidence="4 9" id="KW-0812">Transmembrane</keyword>
<sequence>MEAPEPTAKDNARRLASRALFVLAVVAVVVYGLDQLTKYLVVENLPLGQPVPFIGELLQLRFVKNSGAAFSLGSGVTWIFSLVAAGVVVFLVASAHRIRSITWAVVFGMLLGGTLGNLTDRLFREPSFGQGHVIDFLQLYAFPAIFNIADIGIVSSMALFIVLTLRGTGLDGTRPAREAPRARSASEEE</sequence>
<comment type="caution">
    <text evidence="12">The sequence shown here is derived from an EMBL/GenBank/DDBJ whole genome shotgun (WGS) entry which is preliminary data.</text>
</comment>
<evidence type="ECO:0000256" key="3">
    <source>
        <dbReference type="ARBA" id="ARBA00022670"/>
    </source>
</evidence>
<dbReference type="PROSITE" id="PS00855">
    <property type="entry name" value="SPASE_II"/>
    <property type="match status" value="1"/>
</dbReference>